<dbReference type="KEGG" id="pstg:E8M01_24620"/>
<name>A0A4D7B085_9HYPH</name>
<dbReference type="Pfam" id="PF01548">
    <property type="entry name" value="DEDD_Tnp_IS110"/>
    <property type="match status" value="1"/>
</dbReference>
<evidence type="ECO:0000313" key="9">
    <source>
        <dbReference type="Proteomes" id="UP000298781"/>
    </source>
</evidence>
<dbReference type="KEGG" id="pstg:E8M01_28760"/>
<feature type="domain" description="Transposase IS110-like N-terminal" evidence="1">
    <location>
        <begin position="17"/>
        <end position="160"/>
    </location>
</feature>
<gene>
    <name evidence="3" type="ORF">E8M01_00395</name>
    <name evidence="4" type="ORF">E8M01_01815</name>
    <name evidence="5" type="ORF">E8M01_09465</name>
    <name evidence="6" type="ORF">E8M01_24620</name>
    <name evidence="7" type="ORF">E8M01_28760</name>
    <name evidence="8" type="ORF">E8M01_29580</name>
</gene>
<dbReference type="Pfam" id="PF02371">
    <property type="entry name" value="Transposase_20"/>
    <property type="match status" value="1"/>
</dbReference>
<dbReference type="OrthoDB" id="8261795at2"/>
<dbReference type="EMBL" id="CP039690">
    <property type="protein sequence ID" value="QCI67869.1"/>
    <property type="molecule type" value="Genomic_DNA"/>
</dbReference>
<dbReference type="GO" id="GO:0003677">
    <property type="term" value="F:DNA binding"/>
    <property type="evidence" value="ECO:0007669"/>
    <property type="project" value="InterPro"/>
</dbReference>
<dbReference type="InterPro" id="IPR002525">
    <property type="entry name" value="Transp_IS110-like_N"/>
</dbReference>
<dbReference type="AlphaFoldDB" id="A0A4D7B085"/>
<dbReference type="EMBL" id="CP039690">
    <property type="protein sequence ID" value="QCI63085.1"/>
    <property type="molecule type" value="Genomic_DNA"/>
</dbReference>
<dbReference type="RefSeq" id="WP_136958299.1">
    <property type="nucleotide sequence ID" value="NZ_CP039690.1"/>
</dbReference>
<dbReference type="EMBL" id="CP039690">
    <property type="protein sequence ID" value="QCI67140.1"/>
    <property type="molecule type" value="Genomic_DNA"/>
</dbReference>
<accession>A0A4D7B085</accession>
<dbReference type="KEGG" id="pstg:E8M01_09465"/>
<dbReference type="PANTHER" id="PTHR33055:SF13">
    <property type="entry name" value="TRANSPOSASE"/>
    <property type="match status" value="1"/>
</dbReference>
<reference evidence="3 9" key="1">
    <citation type="submission" date="2019-04" db="EMBL/GenBank/DDBJ databases">
        <title>Phreatobacter aquaticus sp. nov.</title>
        <authorList>
            <person name="Choi A."/>
        </authorList>
    </citation>
    <scope>NUCLEOTIDE SEQUENCE [LARGE SCALE GENOMIC DNA]</scope>
    <source>
        <strain evidence="3 9">KCTC 52518</strain>
    </source>
</reference>
<evidence type="ECO:0000313" key="4">
    <source>
        <dbReference type="EMBL" id="QCI63085.1"/>
    </source>
</evidence>
<protein>
    <submittedName>
        <fullName evidence="3">IS110 family transposase</fullName>
    </submittedName>
</protein>
<dbReference type="NCBIfam" id="NF033542">
    <property type="entry name" value="transpos_IS110"/>
    <property type="match status" value="1"/>
</dbReference>
<evidence type="ECO:0000259" key="1">
    <source>
        <dbReference type="Pfam" id="PF01548"/>
    </source>
</evidence>
<organism evidence="3 9">
    <name type="scientific">Phreatobacter stygius</name>
    <dbReference type="NCBI Taxonomy" id="1940610"/>
    <lineage>
        <taxon>Bacteria</taxon>
        <taxon>Pseudomonadati</taxon>
        <taxon>Pseudomonadota</taxon>
        <taxon>Alphaproteobacteria</taxon>
        <taxon>Hyphomicrobiales</taxon>
        <taxon>Phreatobacteraceae</taxon>
        <taxon>Phreatobacter</taxon>
    </lineage>
</organism>
<dbReference type="Proteomes" id="UP000298781">
    <property type="component" value="Chromosome"/>
</dbReference>
<evidence type="ECO:0000313" key="3">
    <source>
        <dbReference type="EMBL" id="QCI62836.1"/>
    </source>
</evidence>
<evidence type="ECO:0000313" key="7">
    <source>
        <dbReference type="EMBL" id="QCI67869.1"/>
    </source>
</evidence>
<dbReference type="InterPro" id="IPR003346">
    <property type="entry name" value="Transposase_20"/>
</dbReference>
<dbReference type="EMBL" id="CP039690">
    <property type="protein sequence ID" value="QCI68014.1"/>
    <property type="molecule type" value="Genomic_DNA"/>
</dbReference>
<dbReference type="KEGG" id="pstg:E8M01_29580"/>
<dbReference type="PANTHER" id="PTHR33055">
    <property type="entry name" value="TRANSPOSASE FOR INSERTION SEQUENCE ELEMENT IS1111A"/>
    <property type="match status" value="1"/>
</dbReference>
<keyword evidence="9" id="KW-1185">Reference proteome</keyword>
<evidence type="ECO:0000259" key="2">
    <source>
        <dbReference type="Pfam" id="PF02371"/>
    </source>
</evidence>
<dbReference type="InterPro" id="IPR047650">
    <property type="entry name" value="Transpos_IS110"/>
</dbReference>
<dbReference type="GO" id="GO:0006313">
    <property type="term" value="P:DNA transposition"/>
    <property type="evidence" value="ECO:0007669"/>
    <property type="project" value="InterPro"/>
</dbReference>
<dbReference type="KEGG" id="pstg:E8M01_01815"/>
<evidence type="ECO:0000313" key="6">
    <source>
        <dbReference type="EMBL" id="QCI67140.1"/>
    </source>
</evidence>
<evidence type="ECO:0000313" key="8">
    <source>
        <dbReference type="EMBL" id="QCI68014.1"/>
    </source>
</evidence>
<feature type="domain" description="Transposase IS116/IS110/IS902 C-terminal" evidence="2">
    <location>
        <begin position="201"/>
        <end position="283"/>
    </location>
</feature>
<dbReference type="EMBL" id="CP039690">
    <property type="protein sequence ID" value="QCI64440.1"/>
    <property type="molecule type" value="Genomic_DNA"/>
</dbReference>
<dbReference type="KEGG" id="pstg:E8M01_00395"/>
<dbReference type="GO" id="GO:0004803">
    <property type="term" value="F:transposase activity"/>
    <property type="evidence" value="ECO:0007669"/>
    <property type="project" value="InterPro"/>
</dbReference>
<evidence type="ECO:0000313" key="5">
    <source>
        <dbReference type="EMBL" id="QCI64440.1"/>
    </source>
</evidence>
<sequence length="326" mass="35632">MQGKEASKQETEGKSTVGIDVSKSWLDIHVLPGGETHRFANAELGIRQLKRWLQRFDLALVVVEATGKWHRQVRRSLHASGVPVAVVDPYRVRMFARATGTLAKTDRLDARVLALFARAMNPAQRPPAPEALDALNELVSARDAAVDEQTALKNQRHAVTDKFLIRHLAHRLTRIAKAIEAIAGEIAKRIAADPCLARRHDILISIPSFGPAVATTLVAALTELGTCNIKQISLLAGLAPIADDSGERQGVRVIWGGRSRVRRVLYLAALSATRCNADMKSFHDRLIAKGKKPKCALIAVARKLVVLANTLIAQDRTWATHAPKQA</sequence>
<proteinExistence type="predicted"/>
<dbReference type="EMBL" id="CP039690">
    <property type="protein sequence ID" value="QCI62836.1"/>
    <property type="molecule type" value="Genomic_DNA"/>
</dbReference>